<organism evidence="1 2">
    <name type="scientific">Marseilla massiliensis</name>
    <dbReference type="NCBI Taxonomy" id="1841864"/>
    <lineage>
        <taxon>Bacteria</taxon>
        <taxon>Pseudomonadati</taxon>
        <taxon>Bacteroidota</taxon>
        <taxon>Bacteroidia</taxon>
        <taxon>Bacteroidales</taxon>
        <taxon>Prevotellaceae</taxon>
        <taxon>Marseilla</taxon>
    </lineage>
</organism>
<dbReference type="EMBL" id="JACJJG010000122">
    <property type="protein sequence ID" value="MBM6674748.1"/>
    <property type="molecule type" value="Genomic_DNA"/>
</dbReference>
<sequence length="77" mass="9489">MEPRYVIILDFCIGVLNIIRLTDEEVKESEQYNDFEEYLSTWENKYGFRLNNCQWMTTENLNVYWYENGQEVSREQF</sequence>
<evidence type="ECO:0000313" key="2">
    <source>
        <dbReference type="Proteomes" id="UP000706891"/>
    </source>
</evidence>
<proteinExistence type="predicted"/>
<name>A0A938WV27_9BACT</name>
<dbReference type="AlphaFoldDB" id="A0A938WV27"/>
<protein>
    <submittedName>
        <fullName evidence="1">Uncharacterized protein</fullName>
    </submittedName>
</protein>
<comment type="caution">
    <text evidence="1">The sequence shown here is derived from an EMBL/GenBank/DDBJ whole genome shotgun (WGS) entry which is preliminary data.</text>
</comment>
<reference evidence="1" key="1">
    <citation type="submission" date="2020-08" db="EMBL/GenBank/DDBJ databases">
        <authorList>
            <person name="Cejkova D."/>
            <person name="Kubasova T."/>
            <person name="Jahodarova E."/>
            <person name="Rychlik I."/>
        </authorList>
    </citation>
    <scope>NUCLEOTIDE SEQUENCE</scope>
    <source>
        <strain evidence="1">An824</strain>
    </source>
</reference>
<evidence type="ECO:0000313" key="1">
    <source>
        <dbReference type="EMBL" id="MBM6674748.1"/>
    </source>
</evidence>
<reference evidence="1" key="2">
    <citation type="journal article" date="2021" name="Sci. Rep.">
        <title>The distribution of antibiotic resistance genes in chicken gut microbiota commensals.</title>
        <authorList>
            <person name="Juricova H."/>
            <person name="Matiasovicova J."/>
            <person name="Kubasova T."/>
            <person name="Cejkova D."/>
            <person name="Rychlik I."/>
        </authorList>
    </citation>
    <scope>NUCLEOTIDE SEQUENCE</scope>
    <source>
        <strain evidence="1">An824</strain>
    </source>
</reference>
<dbReference type="RefSeq" id="WP_205105838.1">
    <property type="nucleotide sequence ID" value="NZ_JACJJG010000122.1"/>
</dbReference>
<dbReference type="Proteomes" id="UP000706891">
    <property type="component" value="Unassembled WGS sequence"/>
</dbReference>
<keyword evidence="2" id="KW-1185">Reference proteome</keyword>
<accession>A0A938WV27</accession>
<gene>
    <name evidence="1" type="ORF">H6A34_12815</name>
</gene>